<protein>
    <recommendedName>
        <fullName evidence="3">Fimbrial protein</fullName>
    </recommendedName>
</protein>
<evidence type="ECO:0000313" key="1">
    <source>
        <dbReference type="EMBL" id="EFB71143.1"/>
    </source>
</evidence>
<dbReference type="Proteomes" id="UP000005512">
    <property type="component" value="Unassembled WGS sequence"/>
</dbReference>
<dbReference type="RefSeq" id="WP_006815683.1">
    <property type="nucleotide sequence ID" value="NZ_GG703820.1"/>
</dbReference>
<accession>D1P620</accession>
<name>D1P620_9GAMM</name>
<comment type="caution">
    <text evidence="1">The sequence shown here is derived from an EMBL/GenBank/DDBJ whole genome shotgun (WGS) entry which is preliminary data.</text>
</comment>
<dbReference type="STRING" id="500637.PROVRUST_07684"/>
<evidence type="ECO:0008006" key="3">
    <source>
        <dbReference type="Google" id="ProtNLM"/>
    </source>
</evidence>
<dbReference type="eggNOG" id="ENOG5031J3D">
    <property type="taxonomic scope" value="Bacteria"/>
</dbReference>
<sequence length="269" mass="30033">MRQLFIFIISLFPISVYAETTFILKETKDEYIEDIQAQGRNNSLSFMVDYSNPNGTSGPLRTSCWSSIEEMKNAFYSEGLGTYEETFNDGKIKLNGSASVKNFFGGDNSISGIAYINSLSGFDNETWIFYCTIVTNSASQVLFRPTSVTYTIIKLHASSIAFPHISAPAIVDLKSCSPNDNLEAIIPLTVGFVGYMGQSKRMELTVKSNDLPDSFSIYLDNQNILNTSPQTIQMPMGQKERQIETRLQGLCPNKAGEYVWNAEYITTIQ</sequence>
<reference evidence="1" key="1">
    <citation type="submission" date="2009-12" db="EMBL/GenBank/DDBJ databases">
        <authorList>
            <person name="Weinstock G."/>
            <person name="Sodergren E."/>
            <person name="Clifton S."/>
            <person name="Fulton L."/>
            <person name="Fulton B."/>
            <person name="Courtney L."/>
            <person name="Fronick C."/>
            <person name="Harrison M."/>
            <person name="Strong C."/>
            <person name="Farmer C."/>
            <person name="Delahaunty K."/>
            <person name="Markovic C."/>
            <person name="Hall O."/>
            <person name="Minx P."/>
            <person name="Tomlinson C."/>
            <person name="Mitreva M."/>
            <person name="Nelson J."/>
            <person name="Hou S."/>
            <person name="Wollam A."/>
            <person name="Pepin K.H."/>
            <person name="Johnson M."/>
            <person name="Bhonagiri V."/>
            <person name="Nash W.E."/>
            <person name="Warren W."/>
            <person name="Chinwalla A."/>
            <person name="Mardis E.R."/>
            <person name="Wilson R.K."/>
        </authorList>
    </citation>
    <scope>NUCLEOTIDE SEQUENCE [LARGE SCALE GENOMIC DNA]</scope>
    <source>
        <strain evidence="1">DSM 4541</strain>
    </source>
</reference>
<proteinExistence type="predicted"/>
<dbReference type="EMBL" id="ABXV02000042">
    <property type="protein sequence ID" value="EFB71143.1"/>
    <property type="molecule type" value="Genomic_DNA"/>
</dbReference>
<dbReference type="AlphaFoldDB" id="D1P620"/>
<evidence type="ECO:0000313" key="2">
    <source>
        <dbReference type="Proteomes" id="UP000005512"/>
    </source>
</evidence>
<dbReference type="HOGENOM" id="CLU_090323_0_0_6"/>
<keyword evidence="2" id="KW-1185">Reference proteome</keyword>
<organism evidence="1 2">
    <name type="scientific">Providencia rustigianii DSM 4541</name>
    <dbReference type="NCBI Taxonomy" id="500637"/>
    <lineage>
        <taxon>Bacteria</taxon>
        <taxon>Pseudomonadati</taxon>
        <taxon>Pseudomonadota</taxon>
        <taxon>Gammaproteobacteria</taxon>
        <taxon>Enterobacterales</taxon>
        <taxon>Morganellaceae</taxon>
        <taxon>Providencia</taxon>
    </lineage>
</organism>
<gene>
    <name evidence="1" type="ORF">PROVRUST_07684</name>
</gene>